<feature type="compositionally biased region" description="Polar residues" evidence="1">
    <location>
        <begin position="9"/>
        <end position="18"/>
    </location>
</feature>
<dbReference type="EMBL" id="LXQA010271099">
    <property type="protein sequence ID" value="MCI39741.1"/>
    <property type="molecule type" value="Genomic_DNA"/>
</dbReference>
<sequence>MDKLMKSHVGTQTHLVNNQHEEEDPEESMEKLMAFYYDRLRVRGSPEEDGKDRNEKEVLEEDECINSGSDHELGDCHSGSD</sequence>
<feature type="compositionally biased region" description="Basic and acidic residues" evidence="1">
    <location>
        <begin position="69"/>
        <end position="81"/>
    </location>
</feature>
<feature type="compositionally biased region" description="Basic and acidic residues" evidence="1">
    <location>
        <begin position="42"/>
        <end position="57"/>
    </location>
</feature>
<comment type="caution">
    <text evidence="2">The sequence shown here is derived from an EMBL/GenBank/DDBJ whole genome shotgun (WGS) entry which is preliminary data.</text>
</comment>
<reference evidence="2 3" key="1">
    <citation type="journal article" date="2018" name="Front. Plant Sci.">
        <title>Red Clover (Trifolium pratense) and Zigzag Clover (T. medium) - A Picture of Genomic Similarities and Differences.</title>
        <authorList>
            <person name="Dluhosova J."/>
            <person name="Istvanek J."/>
            <person name="Nedelnik J."/>
            <person name="Repkova J."/>
        </authorList>
    </citation>
    <scope>NUCLEOTIDE SEQUENCE [LARGE SCALE GENOMIC DNA]</scope>
    <source>
        <strain evidence="3">cv. 10/8</strain>
        <tissue evidence="2">Leaf</tissue>
    </source>
</reference>
<protein>
    <submittedName>
        <fullName evidence="2">Uncharacterized protein</fullName>
    </submittedName>
</protein>
<feature type="region of interest" description="Disordered" evidence="1">
    <location>
        <begin position="42"/>
        <end position="81"/>
    </location>
</feature>
<dbReference type="Proteomes" id="UP000265520">
    <property type="component" value="Unassembled WGS sequence"/>
</dbReference>
<accession>A0A392RSX4</accession>
<evidence type="ECO:0000256" key="1">
    <source>
        <dbReference type="SAM" id="MobiDB-lite"/>
    </source>
</evidence>
<keyword evidence="3" id="KW-1185">Reference proteome</keyword>
<evidence type="ECO:0000313" key="3">
    <source>
        <dbReference type="Proteomes" id="UP000265520"/>
    </source>
</evidence>
<organism evidence="2 3">
    <name type="scientific">Trifolium medium</name>
    <dbReference type="NCBI Taxonomy" id="97028"/>
    <lineage>
        <taxon>Eukaryota</taxon>
        <taxon>Viridiplantae</taxon>
        <taxon>Streptophyta</taxon>
        <taxon>Embryophyta</taxon>
        <taxon>Tracheophyta</taxon>
        <taxon>Spermatophyta</taxon>
        <taxon>Magnoliopsida</taxon>
        <taxon>eudicotyledons</taxon>
        <taxon>Gunneridae</taxon>
        <taxon>Pentapetalae</taxon>
        <taxon>rosids</taxon>
        <taxon>fabids</taxon>
        <taxon>Fabales</taxon>
        <taxon>Fabaceae</taxon>
        <taxon>Papilionoideae</taxon>
        <taxon>50 kb inversion clade</taxon>
        <taxon>NPAAA clade</taxon>
        <taxon>Hologalegina</taxon>
        <taxon>IRL clade</taxon>
        <taxon>Trifolieae</taxon>
        <taxon>Trifolium</taxon>
    </lineage>
</organism>
<feature type="non-terminal residue" evidence="2">
    <location>
        <position position="81"/>
    </location>
</feature>
<evidence type="ECO:0000313" key="2">
    <source>
        <dbReference type="EMBL" id="MCI39741.1"/>
    </source>
</evidence>
<name>A0A392RSX4_9FABA</name>
<feature type="region of interest" description="Disordered" evidence="1">
    <location>
        <begin position="1"/>
        <end position="28"/>
    </location>
</feature>
<proteinExistence type="predicted"/>
<dbReference type="AlphaFoldDB" id="A0A392RSX4"/>